<keyword evidence="2" id="KW-1185">Reference proteome</keyword>
<evidence type="ECO:0000313" key="1">
    <source>
        <dbReference type="EMBL" id="KAK6779954.1"/>
    </source>
</evidence>
<accession>A0AAN8T244</accession>
<evidence type="ECO:0000313" key="2">
    <source>
        <dbReference type="Proteomes" id="UP001371456"/>
    </source>
</evidence>
<dbReference type="Proteomes" id="UP001371456">
    <property type="component" value="Unassembled WGS sequence"/>
</dbReference>
<reference evidence="1 2" key="1">
    <citation type="submission" date="2024-02" db="EMBL/GenBank/DDBJ databases">
        <title>de novo genome assembly of Solanum bulbocastanum strain 11H21.</title>
        <authorList>
            <person name="Hosaka A.J."/>
        </authorList>
    </citation>
    <scope>NUCLEOTIDE SEQUENCE [LARGE SCALE GENOMIC DNA]</scope>
    <source>
        <tissue evidence="1">Young leaves</tissue>
    </source>
</reference>
<dbReference type="EMBL" id="JBANQN010000009">
    <property type="protein sequence ID" value="KAK6779954.1"/>
    <property type="molecule type" value="Genomic_DNA"/>
</dbReference>
<sequence length="57" mass="6616">MKYPVFFQKGFLESVGLLLQRNDELRLTAVVFFDKLRSSSSDISIPSSYFYVDLHPI</sequence>
<comment type="caution">
    <text evidence="1">The sequence shown here is derived from an EMBL/GenBank/DDBJ whole genome shotgun (WGS) entry which is preliminary data.</text>
</comment>
<protein>
    <submittedName>
        <fullName evidence="1">Uncharacterized protein</fullName>
    </submittedName>
</protein>
<gene>
    <name evidence="1" type="ORF">RDI58_022138</name>
</gene>
<dbReference type="AlphaFoldDB" id="A0AAN8T244"/>
<name>A0AAN8T244_SOLBU</name>
<proteinExistence type="predicted"/>
<organism evidence="1 2">
    <name type="scientific">Solanum bulbocastanum</name>
    <name type="common">Wild potato</name>
    <dbReference type="NCBI Taxonomy" id="147425"/>
    <lineage>
        <taxon>Eukaryota</taxon>
        <taxon>Viridiplantae</taxon>
        <taxon>Streptophyta</taxon>
        <taxon>Embryophyta</taxon>
        <taxon>Tracheophyta</taxon>
        <taxon>Spermatophyta</taxon>
        <taxon>Magnoliopsida</taxon>
        <taxon>eudicotyledons</taxon>
        <taxon>Gunneridae</taxon>
        <taxon>Pentapetalae</taxon>
        <taxon>asterids</taxon>
        <taxon>lamiids</taxon>
        <taxon>Solanales</taxon>
        <taxon>Solanaceae</taxon>
        <taxon>Solanoideae</taxon>
        <taxon>Solaneae</taxon>
        <taxon>Solanum</taxon>
    </lineage>
</organism>